<proteinExistence type="predicted"/>
<dbReference type="Proteomes" id="UP000264141">
    <property type="component" value="Unassembled WGS sequence"/>
</dbReference>
<dbReference type="AlphaFoldDB" id="A0A3D1JIW2"/>
<gene>
    <name evidence="3" type="ORF">ATHL_03543</name>
    <name evidence="4" type="ORF">DEQ80_07605</name>
</gene>
<dbReference type="Proteomes" id="UP000253922">
    <property type="component" value="Unassembled WGS sequence"/>
</dbReference>
<organism evidence="4 6">
    <name type="scientific">Anaerolinea thermolimosa</name>
    <dbReference type="NCBI Taxonomy" id="229919"/>
    <lineage>
        <taxon>Bacteria</taxon>
        <taxon>Bacillati</taxon>
        <taxon>Chloroflexota</taxon>
        <taxon>Anaerolineae</taxon>
        <taxon>Anaerolineales</taxon>
        <taxon>Anaerolineaceae</taxon>
        <taxon>Anaerolinea</taxon>
    </lineage>
</organism>
<dbReference type="EMBL" id="DPBP01000030">
    <property type="protein sequence ID" value="HCE17708.1"/>
    <property type="molecule type" value="Genomic_DNA"/>
</dbReference>
<evidence type="ECO:0000259" key="2">
    <source>
        <dbReference type="SMART" id="SM00834"/>
    </source>
</evidence>
<evidence type="ECO:0000313" key="5">
    <source>
        <dbReference type="Proteomes" id="UP000253922"/>
    </source>
</evidence>
<dbReference type="SMART" id="SM00834">
    <property type="entry name" value="CxxC_CXXC_SSSS"/>
    <property type="match status" value="1"/>
</dbReference>
<dbReference type="OrthoDB" id="9813321at2"/>
<accession>A0A3D1JIW2</accession>
<feature type="domain" description="Putative regulatory protein FmdB zinc ribbon" evidence="2">
    <location>
        <begin position="1"/>
        <end position="43"/>
    </location>
</feature>
<dbReference type="InterPro" id="IPR013429">
    <property type="entry name" value="Regulatory_FmdB_Zinc_ribbon"/>
</dbReference>
<protein>
    <submittedName>
        <fullName evidence="3">Regulatory protein, FmdB family</fullName>
    </submittedName>
    <submittedName>
        <fullName evidence="4">Zinc ribbon domain-containing protein</fullName>
    </submittedName>
</protein>
<evidence type="ECO:0000313" key="4">
    <source>
        <dbReference type="EMBL" id="HCE17708.1"/>
    </source>
</evidence>
<reference evidence="5" key="2">
    <citation type="submission" date="2015-07" db="EMBL/GenBank/DDBJ databases">
        <title>Draft Genome Sequences of Anaerolinea thermolimosa IMO-1, Bellilinea caldifistulae GOMI-1, Leptolinea tardivitalis YMTK-2, Levilinea saccharolytica KIBI-1,Longilinea arvoryzae KOME-1, Previously Described as Members of the Anaerolineaceae (Chloroflexi).</title>
        <authorList>
            <person name="Sekiguchi Y."/>
            <person name="Ohashi A."/>
            <person name="Matsuura N."/>
            <person name="Tourlousse M.D."/>
        </authorList>
    </citation>
    <scope>NUCLEOTIDE SEQUENCE [LARGE SCALE GENOMIC DNA]</scope>
    <source>
        <strain evidence="5">IMO-1</strain>
    </source>
</reference>
<dbReference type="NCBIfam" id="TIGR02605">
    <property type="entry name" value="CxxC_CxxC_SSSS"/>
    <property type="match status" value="1"/>
</dbReference>
<dbReference type="Pfam" id="PF09723">
    <property type="entry name" value="Zn_ribbon_8"/>
    <property type="match status" value="1"/>
</dbReference>
<dbReference type="EMBL" id="DF967967">
    <property type="protein sequence ID" value="GAP08638.1"/>
    <property type="molecule type" value="Genomic_DNA"/>
</dbReference>
<feature type="compositionally biased region" description="Low complexity" evidence="1">
    <location>
        <begin position="46"/>
        <end position="69"/>
    </location>
</feature>
<dbReference type="RefSeq" id="WP_084001712.1">
    <property type="nucleotide sequence ID" value="NZ_DF967967.1"/>
</dbReference>
<evidence type="ECO:0000256" key="1">
    <source>
        <dbReference type="SAM" id="MobiDB-lite"/>
    </source>
</evidence>
<keyword evidence="5" id="KW-1185">Reference proteome</keyword>
<sequence>MPLYEYHCQECGADFEKMVRFSEANTNPPCPHCNSLQTSKRLSTFASPASGAPGIPSSGGSCSTGGRFS</sequence>
<evidence type="ECO:0000313" key="3">
    <source>
        <dbReference type="EMBL" id="GAP08638.1"/>
    </source>
</evidence>
<name>A0A3D1JIW2_9CHLR</name>
<dbReference type="Gene3D" id="2.20.28.30">
    <property type="entry name" value="RNA polymerase ii, chain L"/>
    <property type="match status" value="1"/>
</dbReference>
<feature type="region of interest" description="Disordered" evidence="1">
    <location>
        <begin position="44"/>
        <end position="69"/>
    </location>
</feature>
<dbReference type="STRING" id="229919.GCA_001050195_03477"/>
<reference evidence="3" key="1">
    <citation type="journal article" date="2015" name="Genome Announc.">
        <title>Draft Genome Sequences of Anaerolinea thermolimosa IMO-1, Bellilinea caldifistulae GOMI-1, Leptolinea tardivitalis YMTK-2, Levilinea saccharolytica KIBI-1, Longilinea arvoryzae KOME-1, Previously Described as Members of the Class Anaerolineae (Chloroflexi).</title>
        <authorList>
            <person name="Matsuura N."/>
            <person name="Tourlousse M.D."/>
            <person name="Ohashi A."/>
            <person name="Hugenholtz P."/>
            <person name="Sekiguchi Y."/>
        </authorList>
    </citation>
    <scope>NUCLEOTIDE SEQUENCE</scope>
    <source>
        <strain evidence="3">IMO-1</strain>
    </source>
</reference>
<reference evidence="4 6" key="3">
    <citation type="journal article" date="2018" name="Nat. Biotechnol.">
        <title>A standardized bacterial taxonomy based on genome phylogeny substantially revises the tree of life.</title>
        <authorList>
            <person name="Parks D.H."/>
            <person name="Chuvochina M."/>
            <person name="Waite D.W."/>
            <person name="Rinke C."/>
            <person name="Skarshewski A."/>
            <person name="Chaumeil P.A."/>
            <person name="Hugenholtz P."/>
        </authorList>
    </citation>
    <scope>NUCLEOTIDE SEQUENCE [LARGE SCALE GENOMIC DNA]</scope>
    <source>
        <strain evidence="4">UBA8781</strain>
    </source>
</reference>
<evidence type="ECO:0000313" key="6">
    <source>
        <dbReference type="Proteomes" id="UP000264141"/>
    </source>
</evidence>